<sequence length="261" mass="29344">MCQITSYIAQLVETIGSYLPVILASVYPLFSFLPVVVGLTAMVSLWTYRSYCRDLEVTLKHYRTPKAWMRAMDDKPFRMFLLQCINRWYYYMLSSLAIVLAVVINLNLEAVQNDIQNHLILQVLAVLTIAQALSSLFLSILYMDVVNAALMTYGHTLVWVEGAIAAREQPWFNTAVVMAMPTVWTAGAIITFTAYHIAFGVIWIISPEDLAWTHDDGAHQLMAIVSVLCMVFVMVQTAYAAKVFQSIKDFAGPIPQIGSKE</sequence>
<dbReference type="AlphaFoldDB" id="A0A0C3NR24"/>
<feature type="transmembrane region" description="Helical" evidence="1">
    <location>
        <begin position="217"/>
        <end position="241"/>
    </location>
</feature>
<gene>
    <name evidence="2" type="ORF">PHLGIDRAFT_117927</name>
</gene>
<reference evidence="2 3" key="1">
    <citation type="journal article" date="2014" name="PLoS Genet.">
        <title>Analysis of the Phlebiopsis gigantea genome, transcriptome and secretome provides insight into its pioneer colonization strategies of wood.</title>
        <authorList>
            <person name="Hori C."/>
            <person name="Ishida T."/>
            <person name="Igarashi K."/>
            <person name="Samejima M."/>
            <person name="Suzuki H."/>
            <person name="Master E."/>
            <person name="Ferreira P."/>
            <person name="Ruiz-Duenas F.J."/>
            <person name="Held B."/>
            <person name="Canessa P."/>
            <person name="Larrondo L.F."/>
            <person name="Schmoll M."/>
            <person name="Druzhinina I.S."/>
            <person name="Kubicek C.P."/>
            <person name="Gaskell J.A."/>
            <person name="Kersten P."/>
            <person name="St John F."/>
            <person name="Glasner J."/>
            <person name="Sabat G."/>
            <person name="Splinter BonDurant S."/>
            <person name="Syed K."/>
            <person name="Yadav J."/>
            <person name="Mgbeahuruike A.C."/>
            <person name="Kovalchuk A."/>
            <person name="Asiegbu F.O."/>
            <person name="Lackner G."/>
            <person name="Hoffmeister D."/>
            <person name="Rencoret J."/>
            <person name="Gutierrez A."/>
            <person name="Sun H."/>
            <person name="Lindquist E."/>
            <person name="Barry K."/>
            <person name="Riley R."/>
            <person name="Grigoriev I.V."/>
            <person name="Henrissat B."/>
            <person name="Kues U."/>
            <person name="Berka R.M."/>
            <person name="Martinez A.T."/>
            <person name="Covert S.F."/>
            <person name="Blanchette R.A."/>
            <person name="Cullen D."/>
        </authorList>
    </citation>
    <scope>NUCLEOTIDE SEQUENCE [LARGE SCALE GENOMIC DNA]</scope>
    <source>
        <strain evidence="2 3">11061_1 CR5-6</strain>
    </source>
</reference>
<dbReference type="OrthoDB" id="2803714at2759"/>
<accession>A0A0C3NR24</accession>
<keyword evidence="1" id="KW-0472">Membrane</keyword>
<proteinExistence type="predicted"/>
<keyword evidence="3" id="KW-1185">Reference proteome</keyword>
<dbReference type="HOGENOM" id="CLU_1066011_0_0_1"/>
<feature type="transmembrane region" description="Helical" evidence="1">
    <location>
        <begin position="183"/>
        <end position="205"/>
    </location>
</feature>
<feature type="transmembrane region" description="Helical" evidence="1">
    <location>
        <begin position="26"/>
        <end position="48"/>
    </location>
</feature>
<organism evidence="2 3">
    <name type="scientific">Phlebiopsis gigantea (strain 11061_1 CR5-6)</name>
    <name type="common">White-rot fungus</name>
    <name type="synonym">Peniophora gigantea</name>
    <dbReference type="NCBI Taxonomy" id="745531"/>
    <lineage>
        <taxon>Eukaryota</taxon>
        <taxon>Fungi</taxon>
        <taxon>Dikarya</taxon>
        <taxon>Basidiomycota</taxon>
        <taxon>Agaricomycotina</taxon>
        <taxon>Agaricomycetes</taxon>
        <taxon>Polyporales</taxon>
        <taxon>Phanerochaetaceae</taxon>
        <taxon>Phlebiopsis</taxon>
    </lineage>
</organism>
<evidence type="ECO:0000313" key="2">
    <source>
        <dbReference type="EMBL" id="KIP07634.1"/>
    </source>
</evidence>
<name>A0A0C3NR24_PHLG1</name>
<dbReference type="EMBL" id="KN840493">
    <property type="protein sequence ID" value="KIP07634.1"/>
    <property type="molecule type" value="Genomic_DNA"/>
</dbReference>
<keyword evidence="1" id="KW-0812">Transmembrane</keyword>
<evidence type="ECO:0000256" key="1">
    <source>
        <dbReference type="SAM" id="Phobius"/>
    </source>
</evidence>
<feature type="transmembrane region" description="Helical" evidence="1">
    <location>
        <begin position="88"/>
        <end position="108"/>
    </location>
</feature>
<keyword evidence="1" id="KW-1133">Transmembrane helix</keyword>
<evidence type="ECO:0000313" key="3">
    <source>
        <dbReference type="Proteomes" id="UP000053257"/>
    </source>
</evidence>
<dbReference type="Proteomes" id="UP000053257">
    <property type="component" value="Unassembled WGS sequence"/>
</dbReference>
<feature type="transmembrane region" description="Helical" evidence="1">
    <location>
        <begin position="120"/>
        <end position="143"/>
    </location>
</feature>
<protein>
    <submittedName>
        <fullName evidence="2">Uncharacterized protein</fullName>
    </submittedName>
</protein>